<protein>
    <submittedName>
        <fullName evidence="2">Uncharacterized protein</fullName>
    </submittedName>
</protein>
<evidence type="ECO:0000256" key="1">
    <source>
        <dbReference type="SAM" id="MobiDB-lite"/>
    </source>
</evidence>
<reference evidence="2 3" key="1">
    <citation type="submission" date="2024-06" db="EMBL/GenBank/DDBJ databases">
        <title>Sorghum-associated microbial communities from plants grown in Nebraska, USA.</title>
        <authorList>
            <person name="Schachtman D."/>
        </authorList>
    </citation>
    <scope>NUCLEOTIDE SEQUENCE [LARGE SCALE GENOMIC DNA]</scope>
    <source>
        <strain evidence="2 3">1757</strain>
    </source>
</reference>
<sequence length="304" mass="33617">MIDGNHGKTLEGGWKPEDTSKPRSAALDPSGNGLPARGDGTEPNAAAVADQYYTIATRGLGARARCHHEQRHVPPWQQLPVRPYTTQAKEASTALHRGAAAELPLGNVRHRGCQPRLRTTGCGRKQTSITAKPSPQFCNLASWLFRSRNRAAVAHRVRAMARAWMLELRQRRSSCPMARRSTRGPCAVVSRGRQAAQRASTGMSMPFRQGRMPCRKARPRLTDLPGRKPGKRQAGWPSLWVTFLLATQEKSDSAAEGRRKLFALRAASPQAYRLKCDACLHRHDGVGDRGFPRFRGEAEPIVPR</sequence>
<evidence type="ECO:0000313" key="2">
    <source>
        <dbReference type="EMBL" id="MET4569340.1"/>
    </source>
</evidence>
<keyword evidence="3" id="KW-1185">Reference proteome</keyword>
<dbReference type="EMBL" id="JBEPSD010000001">
    <property type="protein sequence ID" value="MET4569340.1"/>
    <property type="molecule type" value="Genomic_DNA"/>
</dbReference>
<feature type="region of interest" description="Disordered" evidence="1">
    <location>
        <begin position="1"/>
        <end position="43"/>
    </location>
</feature>
<name>A0ABV2PWB4_9GAMM</name>
<dbReference type="Proteomes" id="UP001549251">
    <property type="component" value="Unassembled WGS sequence"/>
</dbReference>
<comment type="caution">
    <text evidence="2">The sequence shown here is derived from an EMBL/GenBank/DDBJ whole genome shotgun (WGS) entry which is preliminary data.</text>
</comment>
<feature type="region of interest" description="Disordered" evidence="1">
    <location>
        <begin position="191"/>
        <end position="210"/>
    </location>
</feature>
<gene>
    <name evidence="2" type="ORF">ABIE04_001667</name>
</gene>
<evidence type="ECO:0000313" key="3">
    <source>
        <dbReference type="Proteomes" id="UP001549251"/>
    </source>
</evidence>
<feature type="compositionally biased region" description="Basic and acidic residues" evidence="1">
    <location>
        <begin position="1"/>
        <end position="21"/>
    </location>
</feature>
<proteinExistence type="predicted"/>
<accession>A0ABV2PWB4</accession>
<organism evidence="2 3">
    <name type="scientific">Rhodanobacter soli</name>
    <dbReference type="NCBI Taxonomy" id="590609"/>
    <lineage>
        <taxon>Bacteria</taxon>
        <taxon>Pseudomonadati</taxon>
        <taxon>Pseudomonadota</taxon>
        <taxon>Gammaproteobacteria</taxon>
        <taxon>Lysobacterales</taxon>
        <taxon>Rhodanobacteraceae</taxon>
        <taxon>Rhodanobacter</taxon>
    </lineage>
</organism>